<dbReference type="InterPro" id="IPR033749">
    <property type="entry name" value="Polyprenyl_synt_CS"/>
</dbReference>
<dbReference type="PANTHER" id="PTHR12001">
    <property type="entry name" value="GERANYLGERANYL PYROPHOSPHATE SYNTHASE"/>
    <property type="match status" value="1"/>
</dbReference>
<evidence type="ECO:0000256" key="3">
    <source>
        <dbReference type="ARBA" id="ARBA00022679"/>
    </source>
</evidence>
<dbReference type="Gene3D" id="1.10.600.10">
    <property type="entry name" value="Farnesyl Diphosphate Synthase"/>
    <property type="match status" value="1"/>
</dbReference>
<evidence type="ECO:0000256" key="5">
    <source>
        <dbReference type="ARBA" id="ARBA00022842"/>
    </source>
</evidence>
<dbReference type="EMBL" id="PHFL01000049">
    <property type="protein sequence ID" value="RFM24089.1"/>
    <property type="molecule type" value="Genomic_DNA"/>
</dbReference>
<reference evidence="7" key="2">
    <citation type="submission" date="2017-08" db="EMBL/GenBank/DDBJ databases">
        <authorList>
            <person name="de Groot N.N."/>
        </authorList>
    </citation>
    <scope>NUCLEOTIDE SEQUENCE</scope>
    <source>
        <strain evidence="7">OS</strain>
    </source>
</reference>
<dbReference type="InterPro" id="IPR000092">
    <property type="entry name" value="Polyprenyl_synt"/>
</dbReference>
<dbReference type="GO" id="GO:0046872">
    <property type="term" value="F:metal ion binding"/>
    <property type="evidence" value="ECO:0007669"/>
    <property type="project" value="UniProtKB-KW"/>
</dbReference>
<dbReference type="SFLD" id="SFLDS00005">
    <property type="entry name" value="Isoprenoid_Synthase_Type_I"/>
    <property type="match status" value="1"/>
</dbReference>
<evidence type="ECO:0000313" key="9">
    <source>
        <dbReference type="Proteomes" id="UP000266389"/>
    </source>
</evidence>
<dbReference type="CDD" id="cd00685">
    <property type="entry name" value="Trans_IPPS_HT"/>
    <property type="match status" value="1"/>
</dbReference>
<keyword evidence="3 6" id="KW-0808">Transferase</keyword>
<evidence type="ECO:0000313" key="8">
    <source>
        <dbReference type="EMBL" id="RFM25449.1"/>
    </source>
</evidence>
<dbReference type="GO" id="GO:0008299">
    <property type="term" value="P:isoprenoid biosynthetic process"/>
    <property type="evidence" value="ECO:0007669"/>
    <property type="project" value="InterPro"/>
</dbReference>
<dbReference type="InterPro" id="IPR008949">
    <property type="entry name" value="Isoprenoid_synthase_dom_sf"/>
</dbReference>
<comment type="similarity">
    <text evidence="2 6">Belongs to the FPP/GGPP synthase family.</text>
</comment>
<dbReference type="PANTHER" id="PTHR12001:SF69">
    <property type="entry name" value="ALL TRANS-POLYPRENYL-DIPHOSPHATE SYNTHASE PDSS1"/>
    <property type="match status" value="1"/>
</dbReference>
<dbReference type="AlphaFoldDB" id="A0A395LZY1"/>
<sequence length="324" mass="36391">MKLDDIFQPIESELQIFQQRFKEAMKSEVGLLDKVANYILKQKGKQIRPTLVLLSAKIAGGVTDCTYRGATLVELLHTATLIHDDVVDTADMRRGIPAINALWKNKVAVLMGDYLLSRGLLLALKHNDYLFLTIVSDAVRRMSEGELLQIEKTRYLDIDETTYFRIISDKTASLIATACEIGAASASNDKEVQRKMRECGEAVGIAFQIRDDILDYLGDSNELGKPIGGDIKEKKITLPLIYAMHQAPETEREEIISILKSDRKRALFSQDVVDFTRRYKGIEYAEEAAQKYAARAMAALEPFKDSPSKAALQKLIGYAIKRKK</sequence>
<comment type="caution">
    <text evidence="7">The sequence shown here is derived from an EMBL/GenBank/DDBJ whole genome shotgun (WGS) entry which is preliminary data.</text>
</comment>
<dbReference type="Proteomes" id="UP000266389">
    <property type="component" value="Unassembled WGS sequence"/>
</dbReference>
<dbReference type="GO" id="GO:0004659">
    <property type="term" value="F:prenyltransferase activity"/>
    <property type="evidence" value="ECO:0007669"/>
    <property type="project" value="InterPro"/>
</dbReference>
<name>A0A395LZY1_9BACT</name>
<reference evidence="7 9" key="1">
    <citation type="journal article" date="2011" name="ISME J.">
        <title>Community ecology of hot spring cyanobacterial mats: predominant populations and their functional potential.</title>
        <authorList>
            <person name="Klatt C.G."/>
            <person name="Wood J.M."/>
            <person name="Rusch D.B."/>
            <person name="Bateson M.M."/>
            <person name="Hamamura N."/>
            <person name="Heidelberg J.F."/>
            <person name="Grossman A.R."/>
            <person name="Bhaya D."/>
            <person name="Cohan F.M."/>
            <person name="Kuhl M."/>
            <person name="Bryant D.A."/>
            <person name="Ward D.M."/>
        </authorList>
    </citation>
    <scope>NUCLEOTIDE SEQUENCE [LARGE SCALE GENOMIC DNA]</scope>
    <source>
        <strain evidence="7">OS</strain>
    </source>
</reference>
<dbReference type="Pfam" id="PF00348">
    <property type="entry name" value="polyprenyl_synt"/>
    <property type="match status" value="1"/>
</dbReference>
<evidence type="ECO:0000256" key="6">
    <source>
        <dbReference type="RuleBase" id="RU004466"/>
    </source>
</evidence>
<evidence type="ECO:0000256" key="1">
    <source>
        <dbReference type="ARBA" id="ARBA00001946"/>
    </source>
</evidence>
<keyword evidence="5" id="KW-0460">Magnesium</keyword>
<comment type="cofactor">
    <cofactor evidence="1">
        <name>Mg(2+)</name>
        <dbReference type="ChEBI" id="CHEBI:18420"/>
    </cofactor>
</comment>
<protein>
    <submittedName>
        <fullName evidence="7">Polyprenyl synthetase family protein</fullName>
    </submittedName>
</protein>
<organism evidence="7 9">
    <name type="scientific">Candidatus Thermochlorobacter aerophilus</name>
    <dbReference type="NCBI Taxonomy" id="1868324"/>
    <lineage>
        <taxon>Bacteria</taxon>
        <taxon>Pseudomonadati</taxon>
        <taxon>Chlorobiota</taxon>
        <taxon>Chlorobiia</taxon>
        <taxon>Chlorobiales</taxon>
        <taxon>Candidatus Thermochlorobacteriaceae</taxon>
        <taxon>Candidatus Thermochlorobacter</taxon>
    </lineage>
</organism>
<proteinExistence type="inferred from homology"/>
<evidence type="ECO:0000256" key="2">
    <source>
        <dbReference type="ARBA" id="ARBA00006706"/>
    </source>
</evidence>
<dbReference type="SUPFAM" id="SSF48576">
    <property type="entry name" value="Terpenoid synthases"/>
    <property type="match status" value="1"/>
</dbReference>
<gene>
    <name evidence="8" type="ORF">D0433_00670</name>
    <name evidence="7" type="ORF">D0433_08205</name>
</gene>
<accession>A0A395LZY1</accession>
<dbReference type="PROSITE" id="PS00444">
    <property type="entry name" value="POLYPRENYL_SYNTHASE_2"/>
    <property type="match status" value="1"/>
</dbReference>
<dbReference type="EMBL" id="PHFL01000002">
    <property type="protein sequence ID" value="RFM25449.1"/>
    <property type="molecule type" value="Genomic_DNA"/>
</dbReference>
<keyword evidence="4" id="KW-0479">Metal-binding</keyword>
<dbReference type="PROSITE" id="PS00723">
    <property type="entry name" value="POLYPRENYL_SYNTHASE_1"/>
    <property type="match status" value="1"/>
</dbReference>
<evidence type="ECO:0000256" key="4">
    <source>
        <dbReference type="ARBA" id="ARBA00022723"/>
    </source>
</evidence>
<evidence type="ECO:0000313" key="7">
    <source>
        <dbReference type="EMBL" id="RFM24089.1"/>
    </source>
</evidence>